<reference evidence="1" key="2">
    <citation type="submission" date="2021-02" db="EMBL/GenBank/DDBJ databases">
        <authorList>
            <person name="Kimball J.A."/>
            <person name="Haas M.W."/>
            <person name="Macchietto M."/>
            <person name="Kono T."/>
            <person name="Duquette J."/>
            <person name="Shao M."/>
        </authorList>
    </citation>
    <scope>NUCLEOTIDE SEQUENCE</scope>
    <source>
        <tissue evidence="1">Fresh leaf tissue</tissue>
    </source>
</reference>
<name>A0A8J5SVN0_ZIZPA</name>
<dbReference type="EMBL" id="JAAALK010000283">
    <property type="protein sequence ID" value="KAG8076197.1"/>
    <property type="molecule type" value="Genomic_DNA"/>
</dbReference>
<accession>A0A8J5SVN0</accession>
<proteinExistence type="predicted"/>
<dbReference type="AlphaFoldDB" id="A0A8J5SVN0"/>
<evidence type="ECO:0000313" key="2">
    <source>
        <dbReference type="Proteomes" id="UP000729402"/>
    </source>
</evidence>
<dbReference type="PANTHER" id="PTHR47481:SF31">
    <property type="entry name" value="OS01G0873500 PROTEIN"/>
    <property type="match status" value="1"/>
</dbReference>
<evidence type="ECO:0000313" key="1">
    <source>
        <dbReference type="EMBL" id="KAG8076197.1"/>
    </source>
</evidence>
<dbReference type="OrthoDB" id="694440at2759"/>
<sequence>MTKEVLRDVVTAASSREVRDSLHKKFASSTKARMIQIHVELVNAKKRDLSTTDFFCKIIALATELAATNKPLRDDETLAYLFAGLPVEYDPFITSMTMKFEDLSLDDVFAHMVMFEAR</sequence>
<protein>
    <submittedName>
        <fullName evidence="1">Uncharacterized protein</fullName>
    </submittedName>
</protein>
<dbReference type="Proteomes" id="UP000729402">
    <property type="component" value="Unassembled WGS sequence"/>
</dbReference>
<comment type="caution">
    <text evidence="1">The sequence shown here is derived from an EMBL/GenBank/DDBJ whole genome shotgun (WGS) entry which is preliminary data.</text>
</comment>
<dbReference type="Pfam" id="PF14223">
    <property type="entry name" value="Retrotran_gag_2"/>
    <property type="match status" value="1"/>
</dbReference>
<gene>
    <name evidence="1" type="ORF">GUJ93_ZPchr0006g45235</name>
</gene>
<keyword evidence="2" id="KW-1185">Reference proteome</keyword>
<dbReference type="PANTHER" id="PTHR47481">
    <property type="match status" value="1"/>
</dbReference>
<organism evidence="1 2">
    <name type="scientific">Zizania palustris</name>
    <name type="common">Northern wild rice</name>
    <dbReference type="NCBI Taxonomy" id="103762"/>
    <lineage>
        <taxon>Eukaryota</taxon>
        <taxon>Viridiplantae</taxon>
        <taxon>Streptophyta</taxon>
        <taxon>Embryophyta</taxon>
        <taxon>Tracheophyta</taxon>
        <taxon>Spermatophyta</taxon>
        <taxon>Magnoliopsida</taxon>
        <taxon>Liliopsida</taxon>
        <taxon>Poales</taxon>
        <taxon>Poaceae</taxon>
        <taxon>BOP clade</taxon>
        <taxon>Oryzoideae</taxon>
        <taxon>Oryzeae</taxon>
        <taxon>Zizaniinae</taxon>
        <taxon>Zizania</taxon>
    </lineage>
</organism>
<reference evidence="1" key="1">
    <citation type="journal article" date="2021" name="bioRxiv">
        <title>Whole Genome Assembly and Annotation of Northern Wild Rice, Zizania palustris L., Supports a Whole Genome Duplication in the Zizania Genus.</title>
        <authorList>
            <person name="Haas M."/>
            <person name="Kono T."/>
            <person name="Macchietto M."/>
            <person name="Millas R."/>
            <person name="McGilp L."/>
            <person name="Shao M."/>
            <person name="Duquette J."/>
            <person name="Hirsch C.N."/>
            <person name="Kimball J."/>
        </authorList>
    </citation>
    <scope>NUCLEOTIDE SEQUENCE</scope>
    <source>
        <tissue evidence="1">Fresh leaf tissue</tissue>
    </source>
</reference>